<gene>
    <name evidence="2" type="ORF">ABVK25_003527</name>
</gene>
<feature type="compositionally biased region" description="Acidic residues" evidence="1">
    <location>
        <begin position="50"/>
        <end position="62"/>
    </location>
</feature>
<dbReference type="Proteomes" id="UP001590951">
    <property type="component" value="Unassembled WGS sequence"/>
</dbReference>
<evidence type="ECO:0000313" key="2">
    <source>
        <dbReference type="EMBL" id="KAL2055885.1"/>
    </source>
</evidence>
<keyword evidence="3" id="KW-1185">Reference proteome</keyword>
<evidence type="ECO:0000256" key="1">
    <source>
        <dbReference type="SAM" id="MobiDB-lite"/>
    </source>
</evidence>
<proteinExistence type="predicted"/>
<evidence type="ECO:0000313" key="3">
    <source>
        <dbReference type="Proteomes" id="UP001590951"/>
    </source>
</evidence>
<comment type="caution">
    <text evidence="2">The sequence shown here is derived from an EMBL/GenBank/DDBJ whole genome shotgun (WGS) entry which is preliminary data.</text>
</comment>
<reference evidence="2 3" key="1">
    <citation type="submission" date="2024-09" db="EMBL/GenBank/DDBJ databases">
        <title>Rethinking Asexuality: The Enigmatic Case of Functional Sexual Genes in Lepraria (Stereocaulaceae).</title>
        <authorList>
            <person name="Doellman M."/>
            <person name="Sun Y."/>
            <person name="Barcenas-Pena A."/>
            <person name="Lumbsch H.T."/>
            <person name="Grewe F."/>
        </authorList>
    </citation>
    <scope>NUCLEOTIDE SEQUENCE [LARGE SCALE GENOMIC DNA]</scope>
    <source>
        <strain evidence="2 3">Grewe 0041</strain>
    </source>
</reference>
<dbReference type="EMBL" id="JBHFEH010000009">
    <property type="protein sequence ID" value="KAL2055885.1"/>
    <property type="molecule type" value="Genomic_DNA"/>
</dbReference>
<organism evidence="2 3">
    <name type="scientific">Lepraria finkii</name>
    <dbReference type="NCBI Taxonomy" id="1340010"/>
    <lineage>
        <taxon>Eukaryota</taxon>
        <taxon>Fungi</taxon>
        <taxon>Dikarya</taxon>
        <taxon>Ascomycota</taxon>
        <taxon>Pezizomycotina</taxon>
        <taxon>Lecanoromycetes</taxon>
        <taxon>OSLEUM clade</taxon>
        <taxon>Lecanoromycetidae</taxon>
        <taxon>Lecanorales</taxon>
        <taxon>Lecanorineae</taxon>
        <taxon>Stereocaulaceae</taxon>
        <taxon>Lepraria</taxon>
    </lineage>
</organism>
<protein>
    <submittedName>
        <fullName evidence="2">Uncharacterized protein</fullName>
    </submittedName>
</protein>
<feature type="region of interest" description="Disordered" evidence="1">
    <location>
        <begin position="17"/>
        <end position="69"/>
    </location>
</feature>
<sequence>MLSINPPVSAKDTISRWLNGIPCPKPPQAHNMDSDDEENSREKDINTEQSQEEEAEEEEEEDNHPILQTMGLSKVRQYPGFAASHMLNIYRVWSQNRVL</sequence>
<name>A0ABR4BDS7_9LECA</name>
<accession>A0ABR4BDS7</accession>